<evidence type="ECO:0000256" key="2">
    <source>
        <dbReference type="SAM" id="MobiDB-lite"/>
    </source>
</evidence>
<dbReference type="GO" id="GO:0005868">
    <property type="term" value="C:cytoplasmic dynein complex"/>
    <property type="evidence" value="ECO:0007669"/>
    <property type="project" value="TreeGrafter"/>
</dbReference>
<dbReference type="GO" id="GO:0007018">
    <property type="term" value="P:microtubule-based movement"/>
    <property type="evidence" value="ECO:0007669"/>
    <property type="project" value="TreeGrafter"/>
</dbReference>
<gene>
    <name evidence="3" type="ORF">LSH36_4g00006</name>
</gene>
<dbReference type="AlphaFoldDB" id="A0AAD9KGG7"/>
<evidence type="ECO:0000313" key="4">
    <source>
        <dbReference type="Proteomes" id="UP001208570"/>
    </source>
</evidence>
<dbReference type="Gene3D" id="3.30.1140.40">
    <property type="entry name" value="Tctex-1"/>
    <property type="match status" value="1"/>
</dbReference>
<comment type="caution">
    <text evidence="3">The sequence shown here is derived from an EMBL/GenBank/DDBJ whole genome shotgun (WGS) entry which is preliminary data.</text>
</comment>
<dbReference type="CDD" id="cd21451">
    <property type="entry name" value="DLC-like_TCTEX1D"/>
    <property type="match status" value="1"/>
</dbReference>
<protein>
    <submittedName>
        <fullName evidence="3">Uncharacterized protein</fullName>
    </submittedName>
</protein>
<dbReference type="PANTHER" id="PTHR21255:SF65">
    <property type="entry name" value="TCTEX1 DOMAIN-CONTAINING PROTEIN 2"/>
    <property type="match status" value="1"/>
</dbReference>
<feature type="region of interest" description="Disordered" evidence="2">
    <location>
        <begin position="1"/>
        <end position="28"/>
    </location>
</feature>
<accession>A0AAD9KGG7</accession>
<organism evidence="3 4">
    <name type="scientific">Paralvinella palmiformis</name>
    <dbReference type="NCBI Taxonomy" id="53620"/>
    <lineage>
        <taxon>Eukaryota</taxon>
        <taxon>Metazoa</taxon>
        <taxon>Spiralia</taxon>
        <taxon>Lophotrochozoa</taxon>
        <taxon>Annelida</taxon>
        <taxon>Polychaeta</taxon>
        <taxon>Sedentaria</taxon>
        <taxon>Canalipalpata</taxon>
        <taxon>Terebellida</taxon>
        <taxon>Terebelliformia</taxon>
        <taxon>Alvinellidae</taxon>
        <taxon>Paralvinella</taxon>
    </lineage>
</organism>
<dbReference type="PANTHER" id="PTHR21255">
    <property type="entry name" value="T-COMPLEX-ASSOCIATED-TESTIS-EXPRESSED 1/ DYNEIN LIGHT CHAIN"/>
    <property type="match status" value="1"/>
</dbReference>
<dbReference type="Pfam" id="PF03645">
    <property type="entry name" value="Tctex-1"/>
    <property type="match status" value="1"/>
</dbReference>
<comment type="similarity">
    <text evidence="1">Belongs to the dynein light chain Tctex-type family.</text>
</comment>
<keyword evidence="4" id="KW-1185">Reference proteome</keyword>
<dbReference type="InterPro" id="IPR038586">
    <property type="entry name" value="Tctex-1-like_sf"/>
</dbReference>
<dbReference type="GO" id="GO:0005737">
    <property type="term" value="C:cytoplasm"/>
    <property type="evidence" value="ECO:0007669"/>
    <property type="project" value="TreeGrafter"/>
</dbReference>
<evidence type="ECO:0000256" key="1">
    <source>
        <dbReference type="ARBA" id="ARBA00005361"/>
    </source>
</evidence>
<reference evidence="3" key="1">
    <citation type="journal article" date="2023" name="Mol. Biol. Evol.">
        <title>Third-Generation Sequencing Reveals the Adaptive Role of the Epigenome in Three Deep-Sea Polychaetes.</title>
        <authorList>
            <person name="Perez M."/>
            <person name="Aroh O."/>
            <person name="Sun Y."/>
            <person name="Lan Y."/>
            <person name="Juniper S.K."/>
            <person name="Young C.R."/>
            <person name="Angers B."/>
            <person name="Qian P.Y."/>
        </authorList>
    </citation>
    <scope>NUCLEOTIDE SEQUENCE</scope>
    <source>
        <strain evidence="3">P08H-3</strain>
    </source>
</reference>
<proteinExistence type="inferred from homology"/>
<dbReference type="InterPro" id="IPR005334">
    <property type="entry name" value="Tctex-1-like"/>
</dbReference>
<dbReference type="GO" id="GO:0045505">
    <property type="term" value="F:dynein intermediate chain binding"/>
    <property type="evidence" value="ECO:0007669"/>
    <property type="project" value="TreeGrafter"/>
</dbReference>
<name>A0AAD9KGG7_9ANNE</name>
<dbReference type="Proteomes" id="UP001208570">
    <property type="component" value="Unassembled WGS sequence"/>
</dbReference>
<sequence length="187" mass="21754">MPVDRKQSVSIAPDSERVPRRRSSVLPPGMSLDKAMVRRRSTVYSLNLNRRKSKIPEMTEEQRRHLARDRFRRAVFKVKAMIRFGLPLRAPKKEETKEKDKKHLRYSRVTAPNFSRALSTMVIDKMKDLELPRYKFVCNIMIGENKGQCFQYASRSVWNTATDNMATAEMKTAIFFAVATVHAVYLE</sequence>
<evidence type="ECO:0000313" key="3">
    <source>
        <dbReference type="EMBL" id="KAK2170083.1"/>
    </source>
</evidence>
<dbReference type="EMBL" id="JAODUP010000004">
    <property type="protein sequence ID" value="KAK2170083.1"/>
    <property type="molecule type" value="Genomic_DNA"/>
</dbReference>